<dbReference type="InterPro" id="IPR021109">
    <property type="entry name" value="Peptidase_aspartic_dom_sf"/>
</dbReference>
<dbReference type="Gene3D" id="2.40.70.10">
    <property type="entry name" value="Acid Proteases"/>
    <property type="match status" value="2"/>
</dbReference>
<gene>
    <name evidence="8" type="ORF">HAX54_017345</name>
</gene>
<accession>A0ABS8UMT8</accession>
<evidence type="ECO:0000256" key="3">
    <source>
        <dbReference type="ARBA" id="ARBA00022750"/>
    </source>
</evidence>
<feature type="chain" id="PRO_5045365592" description="Peptidase A1 domain-containing protein" evidence="6">
    <location>
        <begin position="16"/>
        <end position="453"/>
    </location>
</feature>
<keyword evidence="3" id="KW-0064">Aspartyl protease</keyword>
<dbReference type="InterPro" id="IPR001969">
    <property type="entry name" value="Aspartic_peptidase_AS"/>
</dbReference>
<keyword evidence="6" id="KW-0732">Signal</keyword>
<dbReference type="InterPro" id="IPR032861">
    <property type="entry name" value="TAXi_N"/>
</dbReference>
<evidence type="ECO:0000256" key="4">
    <source>
        <dbReference type="ARBA" id="ARBA00022801"/>
    </source>
</evidence>
<dbReference type="InterPro" id="IPR034161">
    <property type="entry name" value="Pepsin-like_plant"/>
</dbReference>
<name>A0ABS8UMT8_DATST</name>
<protein>
    <recommendedName>
        <fullName evidence="7">Peptidase A1 domain-containing protein</fullName>
    </recommendedName>
</protein>
<comment type="caution">
    <text evidence="8">The sequence shown here is derived from an EMBL/GenBank/DDBJ whole genome shotgun (WGS) entry which is preliminary data.</text>
</comment>
<dbReference type="PROSITE" id="PS00141">
    <property type="entry name" value="ASP_PROTEASE"/>
    <property type="match status" value="1"/>
</dbReference>
<keyword evidence="4" id="KW-0378">Hydrolase</keyword>
<reference evidence="8 9" key="1">
    <citation type="journal article" date="2021" name="BMC Genomics">
        <title>Datura genome reveals duplications of psychoactive alkaloid biosynthetic genes and high mutation rate following tissue culture.</title>
        <authorList>
            <person name="Rajewski A."/>
            <person name="Carter-House D."/>
            <person name="Stajich J."/>
            <person name="Litt A."/>
        </authorList>
    </citation>
    <scope>NUCLEOTIDE SEQUENCE [LARGE SCALE GENOMIC DNA]</scope>
    <source>
        <strain evidence="8">AR-01</strain>
    </source>
</reference>
<proteinExistence type="inferred from homology"/>
<keyword evidence="2" id="KW-0645">Protease</keyword>
<dbReference type="Pfam" id="PF14541">
    <property type="entry name" value="TAXi_C"/>
    <property type="match status" value="1"/>
</dbReference>
<dbReference type="SUPFAM" id="SSF50630">
    <property type="entry name" value="Acid proteases"/>
    <property type="match status" value="1"/>
</dbReference>
<dbReference type="Proteomes" id="UP000823775">
    <property type="component" value="Unassembled WGS sequence"/>
</dbReference>
<keyword evidence="9" id="KW-1185">Reference proteome</keyword>
<evidence type="ECO:0000256" key="2">
    <source>
        <dbReference type="ARBA" id="ARBA00022670"/>
    </source>
</evidence>
<evidence type="ECO:0000256" key="1">
    <source>
        <dbReference type="ARBA" id="ARBA00007447"/>
    </source>
</evidence>
<dbReference type="InterPro" id="IPR051708">
    <property type="entry name" value="Plant_Aspart_Prot_A1"/>
</dbReference>
<evidence type="ECO:0000313" key="9">
    <source>
        <dbReference type="Proteomes" id="UP000823775"/>
    </source>
</evidence>
<sequence>MNFLFTLSTLHLVESSFVHVSLVSCRKTISNRGENGITLDLIHRDSPRSPFYNPSNIQSNNLRNAYHRSFSRASFFKKNSISTPDTIESDLSPIPGEYLMKISIGTPPVEVLAIADTGSDLTWTQCKPCKSCFQQSMPIFDSTKSSTYTTVGCNAEECTSLGGPSCVRGNICEYEVSYGDQSHTIGDLAFDKFTFPSTSGKDVSIPHVAFGCGHDNGGTFTNHTSGIIGLGGGEVSIINQLDKEINGKFSYCLIPIPLESSNSNVTSRINFGTSAIVSGPDVVSTPLIKKEPSTFYYLNLEGVSIGNKTLEFKSSKTSSSSTGIGGEEGNIIIDSGTTLTFLPSDFYFNLESELSRSIKAPKKDDPSGTFGLCYESENGTIDAPTIVAHFTNADIELWPSSTFAQVEQGLVCLTIVPADQIAIFGNLAQTNFLIGYDLVANKVSFKPTDCTKY</sequence>
<dbReference type="InterPro" id="IPR033121">
    <property type="entry name" value="PEPTIDASE_A1"/>
</dbReference>
<dbReference type="Pfam" id="PF14543">
    <property type="entry name" value="TAXi_N"/>
    <property type="match status" value="1"/>
</dbReference>
<evidence type="ECO:0000313" key="8">
    <source>
        <dbReference type="EMBL" id="MCD9559415.1"/>
    </source>
</evidence>
<evidence type="ECO:0000259" key="7">
    <source>
        <dbReference type="PROSITE" id="PS51767"/>
    </source>
</evidence>
<dbReference type="EMBL" id="JACEIK010002148">
    <property type="protein sequence ID" value="MCD9559415.1"/>
    <property type="molecule type" value="Genomic_DNA"/>
</dbReference>
<evidence type="ECO:0000256" key="6">
    <source>
        <dbReference type="SAM" id="SignalP"/>
    </source>
</evidence>
<dbReference type="InterPro" id="IPR032799">
    <property type="entry name" value="TAXi_C"/>
</dbReference>
<dbReference type="CDD" id="cd05476">
    <property type="entry name" value="pepsin_A_like_plant"/>
    <property type="match status" value="1"/>
</dbReference>
<dbReference type="PANTHER" id="PTHR47967">
    <property type="entry name" value="OS07G0603500 PROTEIN-RELATED"/>
    <property type="match status" value="1"/>
</dbReference>
<organism evidence="8 9">
    <name type="scientific">Datura stramonium</name>
    <name type="common">Jimsonweed</name>
    <name type="synonym">Common thornapple</name>
    <dbReference type="NCBI Taxonomy" id="4076"/>
    <lineage>
        <taxon>Eukaryota</taxon>
        <taxon>Viridiplantae</taxon>
        <taxon>Streptophyta</taxon>
        <taxon>Embryophyta</taxon>
        <taxon>Tracheophyta</taxon>
        <taxon>Spermatophyta</taxon>
        <taxon>Magnoliopsida</taxon>
        <taxon>eudicotyledons</taxon>
        <taxon>Gunneridae</taxon>
        <taxon>Pentapetalae</taxon>
        <taxon>asterids</taxon>
        <taxon>lamiids</taxon>
        <taxon>Solanales</taxon>
        <taxon>Solanaceae</taxon>
        <taxon>Solanoideae</taxon>
        <taxon>Datureae</taxon>
        <taxon>Datura</taxon>
    </lineage>
</organism>
<dbReference type="PROSITE" id="PS51767">
    <property type="entry name" value="PEPTIDASE_A1"/>
    <property type="match status" value="1"/>
</dbReference>
<keyword evidence="5" id="KW-0325">Glycoprotein</keyword>
<comment type="similarity">
    <text evidence="1">Belongs to the peptidase A1 family.</text>
</comment>
<feature type="domain" description="Peptidase A1" evidence="7">
    <location>
        <begin position="98"/>
        <end position="446"/>
    </location>
</feature>
<evidence type="ECO:0000256" key="5">
    <source>
        <dbReference type="ARBA" id="ARBA00023180"/>
    </source>
</evidence>
<feature type="signal peptide" evidence="6">
    <location>
        <begin position="1"/>
        <end position="15"/>
    </location>
</feature>
<dbReference type="PANTHER" id="PTHR47967:SF128">
    <property type="entry name" value="ASPARTIC PROTEINASE CDR1-LIKE"/>
    <property type="match status" value="1"/>
</dbReference>